<comment type="caution">
    <text evidence="5">The sequence shown here is derived from an EMBL/GenBank/DDBJ whole genome shotgun (WGS) entry which is preliminary data.</text>
</comment>
<dbReference type="GO" id="GO:0004331">
    <property type="term" value="F:fructose-2,6-bisphosphate 2-phosphatase activity"/>
    <property type="evidence" value="ECO:0007669"/>
    <property type="project" value="TreeGrafter"/>
</dbReference>
<dbReference type="SUPFAM" id="SSF53254">
    <property type="entry name" value="Phosphoglycerate mutase-like"/>
    <property type="match status" value="1"/>
</dbReference>
<feature type="active site" description="Tele-phosphohistidine intermediate" evidence="2">
    <location>
        <position position="11"/>
    </location>
</feature>
<keyword evidence="1" id="KW-0378">Hydrolase</keyword>
<reference evidence="5 6" key="1">
    <citation type="submission" date="2017-08" db="EMBL/GenBank/DDBJ databases">
        <title>Infants hospitalized years apart are colonized by the same room-sourced microbial strains.</title>
        <authorList>
            <person name="Brooks B."/>
            <person name="Olm M.R."/>
            <person name="Firek B.A."/>
            <person name="Baker R."/>
            <person name="Thomas B.C."/>
            <person name="Morowitz M.J."/>
            <person name="Banfield J.F."/>
        </authorList>
    </citation>
    <scope>NUCLEOTIDE SEQUENCE [LARGE SCALE GENOMIC DNA]</scope>
    <source>
        <strain evidence="5">S2_006_000_R1_57</strain>
    </source>
</reference>
<dbReference type="AlphaFoldDB" id="A0A2W5IDK7"/>
<dbReference type="InterPro" id="IPR051695">
    <property type="entry name" value="Phosphoglycerate_Mutase"/>
</dbReference>
<accession>A0A2W5IDK7</accession>
<dbReference type="PROSITE" id="PS00175">
    <property type="entry name" value="PG_MUTASE"/>
    <property type="match status" value="1"/>
</dbReference>
<feature type="active site" description="Proton donor/acceptor" evidence="2">
    <location>
        <position position="84"/>
    </location>
</feature>
<dbReference type="PANTHER" id="PTHR46517">
    <property type="entry name" value="FRUCTOSE-2,6-BISPHOSPHATASE TIGAR"/>
    <property type="match status" value="1"/>
</dbReference>
<organism evidence="5 6">
    <name type="scientific">Lawsonella clevelandensis</name>
    <dbReference type="NCBI Taxonomy" id="1528099"/>
    <lineage>
        <taxon>Bacteria</taxon>
        <taxon>Bacillati</taxon>
        <taxon>Actinomycetota</taxon>
        <taxon>Actinomycetes</taxon>
        <taxon>Mycobacteriales</taxon>
        <taxon>Lawsonellaceae</taxon>
        <taxon>Lawsonella</taxon>
    </lineage>
</organism>
<dbReference type="Proteomes" id="UP000248606">
    <property type="component" value="Unassembled WGS sequence"/>
</dbReference>
<feature type="binding site" evidence="3">
    <location>
        <position position="60"/>
    </location>
    <ligand>
        <name>substrate</name>
    </ligand>
</feature>
<proteinExistence type="predicted"/>
<dbReference type="InterPro" id="IPR029033">
    <property type="entry name" value="His_PPase_superfam"/>
</dbReference>
<dbReference type="EMBL" id="QFOZ01000002">
    <property type="protein sequence ID" value="PZP89408.1"/>
    <property type="molecule type" value="Genomic_DNA"/>
</dbReference>
<evidence type="ECO:0000256" key="4">
    <source>
        <dbReference type="SAM" id="MobiDB-lite"/>
    </source>
</evidence>
<dbReference type="GO" id="GO:0045820">
    <property type="term" value="P:negative regulation of glycolytic process"/>
    <property type="evidence" value="ECO:0007669"/>
    <property type="project" value="TreeGrafter"/>
</dbReference>
<dbReference type="InterPro" id="IPR013078">
    <property type="entry name" value="His_Pase_superF_clade-1"/>
</dbReference>
<evidence type="ECO:0000256" key="2">
    <source>
        <dbReference type="PIRSR" id="PIRSR613078-1"/>
    </source>
</evidence>
<dbReference type="Gene3D" id="3.40.50.1240">
    <property type="entry name" value="Phosphoglycerate mutase-like"/>
    <property type="match status" value="1"/>
</dbReference>
<dbReference type="Pfam" id="PF00300">
    <property type="entry name" value="His_Phos_1"/>
    <property type="match status" value="1"/>
</dbReference>
<feature type="binding site" evidence="3">
    <location>
        <begin position="10"/>
        <end position="17"/>
    </location>
    <ligand>
        <name>substrate</name>
    </ligand>
</feature>
<protein>
    <submittedName>
        <fullName evidence="5">Histidine phosphatase family protein</fullName>
    </submittedName>
</protein>
<gene>
    <name evidence="5" type="ORF">DI579_02525</name>
</gene>
<dbReference type="GO" id="GO:0043456">
    <property type="term" value="P:regulation of pentose-phosphate shunt"/>
    <property type="evidence" value="ECO:0007669"/>
    <property type="project" value="TreeGrafter"/>
</dbReference>
<feature type="compositionally biased region" description="Basic and acidic residues" evidence="4">
    <location>
        <begin position="99"/>
        <end position="111"/>
    </location>
</feature>
<dbReference type="SMART" id="SM00855">
    <property type="entry name" value="PGAM"/>
    <property type="match status" value="1"/>
</dbReference>
<evidence type="ECO:0000313" key="6">
    <source>
        <dbReference type="Proteomes" id="UP000248606"/>
    </source>
</evidence>
<evidence type="ECO:0000256" key="1">
    <source>
        <dbReference type="ARBA" id="ARBA00022801"/>
    </source>
</evidence>
<sequence>MPLRHLILLRHGETEFNRARRMQGHLDVALSERGRAQADRVAPVLARKNPLAIISSDAQRAVHTAQAVSDLCDVPVHLDTRLRETDMGEWTGLDQQEVEDHWPGDRPKWRSDPTYAPPGGENRLEVARRAMDVVRDLHRDLTSWGEDERPVLLVAHGGTFLALAAALIDSPLQNYAAFSALGNTSWSQFTEWPQYFVEADLDAHPAAAGPRIPAIPPIQPGYQWRVDVWNSTTHLGSDAF</sequence>
<feature type="region of interest" description="Disordered" evidence="4">
    <location>
        <begin position="99"/>
        <end position="121"/>
    </location>
</feature>
<evidence type="ECO:0000313" key="5">
    <source>
        <dbReference type="EMBL" id="PZP89408.1"/>
    </source>
</evidence>
<name>A0A2W5IDK7_9ACTN</name>
<dbReference type="InterPro" id="IPR001345">
    <property type="entry name" value="PG/BPGM_mutase_AS"/>
</dbReference>
<evidence type="ECO:0000256" key="3">
    <source>
        <dbReference type="PIRSR" id="PIRSR613078-2"/>
    </source>
</evidence>
<dbReference type="GO" id="GO:0005829">
    <property type="term" value="C:cytosol"/>
    <property type="evidence" value="ECO:0007669"/>
    <property type="project" value="TreeGrafter"/>
</dbReference>
<dbReference type="PANTHER" id="PTHR46517:SF1">
    <property type="entry name" value="FRUCTOSE-2,6-BISPHOSPHATASE TIGAR"/>
    <property type="match status" value="1"/>
</dbReference>
<dbReference type="RefSeq" id="WP_290598315.1">
    <property type="nucleotide sequence ID" value="NZ_CAKZIO010000002.1"/>
</dbReference>
<dbReference type="CDD" id="cd07067">
    <property type="entry name" value="HP_PGM_like"/>
    <property type="match status" value="1"/>
</dbReference>